<dbReference type="InterPro" id="IPR014284">
    <property type="entry name" value="RNA_pol_sigma-70_dom"/>
</dbReference>
<dbReference type="GO" id="GO:0003677">
    <property type="term" value="F:DNA binding"/>
    <property type="evidence" value="ECO:0007669"/>
    <property type="project" value="InterPro"/>
</dbReference>
<dbReference type="InterPro" id="IPR052704">
    <property type="entry name" value="ECF_Sigma-70_Domain"/>
</dbReference>
<dbReference type="STRING" id="560819.SAMN05428998_1034"/>
<evidence type="ECO:0000256" key="1">
    <source>
        <dbReference type="ARBA" id="ARBA00011344"/>
    </source>
</evidence>
<accession>A0A1Y6BAN7</accession>
<proteinExistence type="predicted"/>
<dbReference type="InterPro" id="IPR007627">
    <property type="entry name" value="RNA_pol_sigma70_r2"/>
</dbReference>
<dbReference type="Gene3D" id="1.10.10.10">
    <property type="entry name" value="Winged helix-like DNA-binding domain superfamily/Winged helix DNA-binding domain"/>
    <property type="match status" value="1"/>
</dbReference>
<dbReference type="SUPFAM" id="SSF54427">
    <property type="entry name" value="NTF2-like"/>
    <property type="match status" value="1"/>
</dbReference>
<dbReference type="GO" id="GO:0016987">
    <property type="term" value="F:sigma factor activity"/>
    <property type="evidence" value="ECO:0007669"/>
    <property type="project" value="InterPro"/>
</dbReference>
<dbReference type="PANTHER" id="PTHR30173:SF36">
    <property type="entry name" value="ECF RNA POLYMERASE SIGMA FACTOR SIGJ"/>
    <property type="match status" value="1"/>
</dbReference>
<evidence type="ECO:0000259" key="3">
    <source>
        <dbReference type="Pfam" id="PF08281"/>
    </source>
</evidence>
<gene>
    <name evidence="4" type="ORF">SAMN05428998_1034</name>
</gene>
<evidence type="ECO:0000313" key="5">
    <source>
        <dbReference type="Proteomes" id="UP000192917"/>
    </source>
</evidence>
<dbReference type="Pfam" id="PF04542">
    <property type="entry name" value="Sigma70_r2"/>
    <property type="match status" value="1"/>
</dbReference>
<dbReference type="InterPro" id="IPR032710">
    <property type="entry name" value="NTF2-like_dom_sf"/>
</dbReference>
<evidence type="ECO:0000313" key="4">
    <source>
        <dbReference type="EMBL" id="SMF01808.1"/>
    </source>
</evidence>
<feature type="domain" description="RNA polymerase sigma factor 70 region 4 type 2" evidence="3">
    <location>
        <begin position="123"/>
        <end position="174"/>
    </location>
</feature>
<dbReference type="InterPro" id="IPR036388">
    <property type="entry name" value="WH-like_DNA-bd_sf"/>
</dbReference>
<dbReference type="Pfam" id="PF08281">
    <property type="entry name" value="Sigma70_r4_2"/>
    <property type="match status" value="1"/>
</dbReference>
<protein>
    <submittedName>
        <fullName evidence="4">RNA polymerase, sigma subunit, ECF family</fullName>
    </submittedName>
</protein>
<dbReference type="SUPFAM" id="SSF88659">
    <property type="entry name" value="Sigma3 and sigma4 domains of RNA polymerase sigma factors"/>
    <property type="match status" value="1"/>
</dbReference>
<dbReference type="NCBIfam" id="NF007214">
    <property type="entry name" value="PRK09636.1"/>
    <property type="match status" value="1"/>
</dbReference>
<evidence type="ECO:0000259" key="2">
    <source>
        <dbReference type="Pfam" id="PF04542"/>
    </source>
</evidence>
<dbReference type="GO" id="GO:0006352">
    <property type="term" value="P:DNA-templated transcription initiation"/>
    <property type="evidence" value="ECO:0007669"/>
    <property type="project" value="InterPro"/>
</dbReference>
<dbReference type="RefSeq" id="WP_085121462.1">
    <property type="nucleotide sequence ID" value="NZ_FWZX01000003.1"/>
</dbReference>
<comment type="subunit">
    <text evidence="1">Interacts transiently with the RNA polymerase catalytic core formed by RpoA, RpoB, RpoC and RpoZ (2 alpha, 1 beta, 1 beta' and 1 omega subunit) to form the RNA polymerase holoenzyme that can initiate transcription.</text>
</comment>
<dbReference type="NCBIfam" id="TIGR02937">
    <property type="entry name" value="sigma70-ECF"/>
    <property type="match status" value="1"/>
</dbReference>
<sequence length="311" mass="33858">MGDRDGRREQRRDAATAAFEQARPRLWSLAYRMLGSVADAEDAVQTTWLKWRGADSAAVEQPEAWLVTTCTRTCLDLRRAADRSRVDYVGLWLPEPVPDDPLLGTPARNPAEQAELASSLTLAFLHLLERLTPAERAAYLLREIFDYDYERVAAILGKREPACRQLVARARRALAAAPESAAPAARGGALLDSFLAALSSGDAGRLEGLLAADVELLSDGGGKASVASKVVRGPRAVARFLAGIWRLHYRAQQVEPVPLNGGKGLLIREAGLVTGTLSLSADAEGRCLRIYIQRNPDKLRHLQDLPAATRH</sequence>
<name>A0A1Y6BAN7_9PROT</name>
<dbReference type="InterPro" id="IPR013324">
    <property type="entry name" value="RNA_pol_sigma_r3/r4-like"/>
</dbReference>
<dbReference type="Gene3D" id="1.10.1740.10">
    <property type="match status" value="1"/>
</dbReference>
<dbReference type="EMBL" id="FWZX01000003">
    <property type="protein sequence ID" value="SMF01808.1"/>
    <property type="molecule type" value="Genomic_DNA"/>
</dbReference>
<dbReference type="SUPFAM" id="SSF88946">
    <property type="entry name" value="Sigma2 domain of RNA polymerase sigma factors"/>
    <property type="match status" value="1"/>
</dbReference>
<dbReference type="InterPro" id="IPR013325">
    <property type="entry name" value="RNA_pol_sigma_r2"/>
</dbReference>
<dbReference type="InterPro" id="IPR013249">
    <property type="entry name" value="RNA_pol_sigma70_r4_t2"/>
</dbReference>
<reference evidence="4 5" key="1">
    <citation type="submission" date="2017-04" db="EMBL/GenBank/DDBJ databases">
        <authorList>
            <person name="Afonso C.L."/>
            <person name="Miller P.J."/>
            <person name="Scott M.A."/>
            <person name="Spackman E."/>
            <person name="Goraichik I."/>
            <person name="Dimitrov K.M."/>
            <person name="Suarez D.L."/>
            <person name="Swayne D.E."/>
        </authorList>
    </citation>
    <scope>NUCLEOTIDE SEQUENCE [LARGE SCALE GENOMIC DNA]</scope>
    <source>
        <strain evidence="4 5">USBA 355</strain>
    </source>
</reference>
<dbReference type="Proteomes" id="UP000192917">
    <property type="component" value="Unassembled WGS sequence"/>
</dbReference>
<organism evidence="4 5">
    <name type="scientific">Tistlia consotensis USBA 355</name>
    <dbReference type="NCBI Taxonomy" id="560819"/>
    <lineage>
        <taxon>Bacteria</taxon>
        <taxon>Pseudomonadati</taxon>
        <taxon>Pseudomonadota</taxon>
        <taxon>Alphaproteobacteria</taxon>
        <taxon>Rhodospirillales</taxon>
        <taxon>Rhodovibrionaceae</taxon>
        <taxon>Tistlia</taxon>
    </lineage>
</organism>
<dbReference type="PANTHER" id="PTHR30173">
    <property type="entry name" value="SIGMA 19 FACTOR"/>
    <property type="match status" value="1"/>
</dbReference>
<keyword evidence="5" id="KW-1185">Reference proteome</keyword>
<dbReference type="AlphaFoldDB" id="A0A1Y6BAN7"/>
<feature type="domain" description="RNA polymerase sigma-70 region 2" evidence="2">
    <location>
        <begin position="19"/>
        <end position="83"/>
    </location>
</feature>